<dbReference type="Proteomes" id="UP000046395">
    <property type="component" value="Unassembled WGS sequence"/>
</dbReference>
<evidence type="ECO:0000313" key="2">
    <source>
        <dbReference type="Proteomes" id="UP000046395"/>
    </source>
</evidence>
<name>A0A5S6R4R2_TRIMR</name>
<dbReference type="PANTHER" id="PTHR15537:SF2">
    <property type="entry name" value="F-BOX ONLY PROTEIN 7"/>
    <property type="match status" value="1"/>
</dbReference>
<organism evidence="2 3">
    <name type="scientific">Trichuris muris</name>
    <name type="common">Mouse whipworm</name>
    <dbReference type="NCBI Taxonomy" id="70415"/>
    <lineage>
        <taxon>Eukaryota</taxon>
        <taxon>Metazoa</taxon>
        <taxon>Ecdysozoa</taxon>
        <taxon>Nematoda</taxon>
        <taxon>Enoplea</taxon>
        <taxon>Dorylaimia</taxon>
        <taxon>Trichinellida</taxon>
        <taxon>Trichuridae</taxon>
        <taxon>Trichuris</taxon>
    </lineage>
</organism>
<protein>
    <submittedName>
        <fullName evidence="3">F-box domain-containing protein</fullName>
    </submittedName>
</protein>
<proteinExistence type="predicted"/>
<dbReference type="WBParaSite" id="TMUE_3000014182.1">
    <property type="protein sequence ID" value="TMUE_3000014182.1"/>
    <property type="gene ID" value="WBGene00293939"/>
</dbReference>
<reference evidence="3" key="1">
    <citation type="submission" date="2019-12" db="UniProtKB">
        <authorList>
            <consortium name="WormBaseParasite"/>
        </authorList>
    </citation>
    <scope>IDENTIFICATION</scope>
</reference>
<dbReference type="InterPro" id="IPR047118">
    <property type="entry name" value="Fbxo7"/>
</dbReference>
<dbReference type="AlphaFoldDB" id="A0A5S6R4R2"/>
<dbReference type="SUPFAM" id="SSF81383">
    <property type="entry name" value="F-box domain"/>
    <property type="match status" value="1"/>
</dbReference>
<dbReference type="PANTHER" id="PTHR15537">
    <property type="entry name" value="F-BOX ONLY PROTEIN 7"/>
    <property type="match status" value="1"/>
</dbReference>
<dbReference type="GO" id="GO:1903599">
    <property type="term" value="P:positive regulation of autophagy of mitochondrion"/>
    <property type="evidence" value="ECO:0007669"/>
    <property type="project" value="TreeGrafter"/>
</dbReference>
<evidence type="ECO:0000313" key="3">
    <source>
        <dbReference type="WBParaSite" id="TMUE_3000014182.1"/>
    </source>
</evidence>
<dbReference type="InterPro" id="IPR001810">
    <property type="entry name" value="F-box_dom"/>
</dbReference>
<feature type="domain" description="F-box" evidence="1">
    <location>
        <begin position="250"/>
        <end position="296"/>
    </location>
</feature>
<evidence type="ECO:0000259" key="1">
    <source>
        <dbReference type="PROSITE" id="PS50181"/>
    </source>
</evidence>
<accession>A0A5S6R4R2</accession>
<keyword evidence="2" id="KW-1185">Reference proteome</keyword>
<dbReference type="GO" id="GO:0019901">
    <property type="term" value="F:protein kinase binding"/>
    <property type="evidence" value="ECO:0007669"/>
    <property type="project" value="InterPro"/>
</dbReference>
<dbReference type="PROSITE" id="PS50181">
    <property type="entry name" value="FBOX"/>
    <property type="match status" value="1"/>
</dbReference>
<dbReference type="Gene3D" id="1.20.1280.50">
    <property type="match status" value="1"/>
</dbReference>
<dbReference type="Pfam" id="PF00646">
    <property type="entry name" value="F-box"/>
    <property type="match status" value="1"/>
</dbReference>
<sequence>MILLIKYKGRCEEVAIQEATTLSDLEEQSKRIFGVENQTFCLSLNKQDPVGKPDAKLSELGLVEKDCLHLIEHGREGGESTSHGGGGAQSTLVALPSLRQIDILEETFEKAFKDGMPTCLMQNEMEVLSALVYVAFIAHRFRNKDGSVGIPSEWKDLSSARFFKFLLKHPVTDHIIKVTCTAPIITNVNAAAYVQVEELSDSKAPLHCLCIPLIEVPREMQRGTMTDAVKVFLGKVYNGIVKKVYGSLEPPYLAQLPSYPVLVITKYLPLKDFSNLSKTCKSLHSYWEDDFFWKEMFERDFGAAGHNDTDSANWKEKYKQRYLLNQQNHSEYNPFGADRSTPELIEANQFGLPRYEYPGIGGPSDLHPALDVPLRFPEIFPYPGGRSGQNVPSMRGPVPGVPRYNPPFPADPYARIYLPPPGRRGAGRNEVDSAIWREVYKQRYLHNRQRYSEYYPFGVGRSTPGLAETNEIGLPRYEYPGIGGPSDLHSVLDVPFSISEIYPSPGGRSEQNVPSMIELVQPPFPSNPYVRRCLPLFRSRRVYPYIYFPPFL</sequence>
<dbReference type="InterPro" id="IPR036047">
    <property type="entry name" value="F-box-like_dom_sf"/>
</dbReference>